<organism evidence="1 2">
    <name type="scientific">Plectus sambesii</name>
    <dbReference type="NCBI Taxonomy" id="2011161"/>
    <lineage>
        <taxon>Eukaryota</taxon>
        <taxon>Metazoa</taxon>
        <taxon>Ecdysozoa</taxon>
        <taxon>Nematoda</taxon>
        <taxon>Chromadorea</taxon>
        <taxon>Plectida</taxon>
        <taxon>Plectina</taxon>
        <taxon>Plectoidea</taxon>
        <taxon>Plectidae</taxon>
        <taxon>Plectus</taxon>
    </lineage>
</organism>
<accession>A0A914WFI8</accession>
<name>A0A914WFI8_9BILA</name>
<dbReference type="Proteomes" id="UP000887566">
    <property type="component" value="Unplaced"/>
</dbReference>
<evidence type="ECO:0000313" key="2">
    <source>
        <dbReference type="WBParaSite" id="PSAMB.scaffold397size53249.g5283.t1"/>
    </source>
</evidence>
<reference evidence="2" key="1">
    <citation type="submission" date="2022-11" db="UniProtKB">
        <authorList>
            <consortium name="WormBaseParasite"/>
        </authorList>
    </citation>
    <scope>IDENTIFICATION</scope>
</reference>
<proteinExistence type="predicted"/>
<evidence type="ECO:0000313" key="1">
    <source>
        <dbReference type="Proteomes" id="UP000887566"/>
    </source>
</evidence>
<sequence length="157" mass="17609">MLKGSTRLCANFARSFAGKQTRAASDAKQSSRGRLPYFYPASVPKQGNLSAKEYAEKLHQARLAALQTTLPDRCEFRNKGAPTVKAFYLTDSPFRISHFPPGIFGKFSRRLERLGVMYTTQRLFLINPIATDQFSRAALITALHNTTTTILPKIRQV</sequence>
<dbReference type="WBParaSite" id="PSAMB.scaffold397size53249.g5283.t1">
    <property type="protein sequence ID" value="PSAMB.scaffold397size53249.g5283.t1"/>
    <property type="gene ID" value="PSAMB.scaffold397size53249.g5283"/>
</dbReference>
<dbReference type="AlphaFoldDB" id="A0A914WFI8"/>
<keyword evidence="1" id="KW-1185">Reference proteome</keyword>
<protein>
    <submittedName>
        <fullName evidence="2">Uncharacterized protein</fullName>
    </submittedName>
</protein>